<dbReference type="Proteomes" id="UP000315783">
    <property type="component" value="Unassembled WGS sequence"/>
</dbReference>
<dbReference type="OrthoDB" id="10449995at2759"/>
<dbReference type="EMBL" id="SPUK01000014">
    <property type="protein sequence ID" value="TQV92642.1"/>
    <property type="molecule type" value="Genomic_DNA"/>
</dbReference>
<sequence>MSNIESEFDRRAAIALRELANRPPPRGFAAKMAHYAAVRARLGRSPSPPPEPRYPVLISSSRGIITCPEQIQALAGLSETPKVETVQHTHRLASSGEEEPPVTDWTEMVQVCEIEQSKLRGMRHKFEINYFHNGFVWIHGNHRAVAAVLGAKWVYIS</sequence>
<keyword evidence="2" id="KW-1185">Reference proteome</keyword>
<comment type="caution">
    <text evidence="1">The sequence shown here is derived from an EMBL/GenBank/DDBJ whole genome shotgun (WGS) entry which is preliminary data.</text>
</comment>
<protein>
    <submittedName>
        <fullName evidence="1">Uncharacterized protein</fullName>
    </submittedName>
</protein>
<name>A0A545VNX1_9HYPO</name>
<accession>A0A545VNX1</accession>
<gene>
    <name evidence="1" type="ORF">IF1G_08566</name>
</gene>
<evidence type="ECO:0000313" key="1">
    <source>
        <dbReference type="EMBL" id="TQV92642.1"/>
    </source>
</evidence>
<proteinExistence type="predicted"/>
<organism evidence="1 2">
    <name type="scientific">Cordyceps javanica</name>
    <dbReference type="NCBI Taxonomy" id="43265"/>
    <lineage>
        <taxon>Eukaryota</taxon>
        <taxon>Fungi</taxon>
        <taxon>Dikarya</taxon>
        <taxon>Ascomycota</taxon>
        <taxon>Pezizomycotina</taxon>
        <taxon>Sordariomycetes</taxon>
        <taxon>Hypocreomycetidae</taxon>
        <taxon>Hypocreales</taxon>
        <taxon>Cordycipitaceae</taxon>
        <taxon>Cordyceps</taxon>
    </lineage>
</organism>
<dbReference type="AlphaFoldDB" id="A0A545VNX1"/>
<reference evidence="1 2" key="1">
    <citation type="journal article" date="2019" name="Appl. Microbiol. Biotechnol.">
        <title>Genome sequence of Isaria javanica and comparative genome analysis insights into family S53 peptidase evolution in fungal entomopathogens.</title>
        <authorList>
            <person name="Lin R."/>
            <person name="Zhang X."/>
            <person name="Xin B."/>
            <person name="Zou M."/>
            <person name="Gao Y."/>
            <person name="Qin F."/>
            <person name="Hu Q."/>
            <person name="Xie B."/>
            <person name="Cheng X."/>
        </authorList>
    </citation>
    <scope>NUCLEOTIDE SEQUENCE [LARGE SCALE GENOMIC DNA]</scope>
    <source>
        <strain evidence="1 2">IJ1G</strain>
    </source>
</reference>
<evidence type="ECO:0000313" key="2">
    <source>
        <dbReference type="Proteomes" id="UP000315783"/>
    </source>
</evidence>